<dbReference type="RefSeq" id="WP_408329894.1">
    <property type="nucleotide sequence ID" value="NZ_JAQQFH010000012.1"/>
</dbReference>
<dbReference type="Proteomes" id="UP001629249">
    <property type="component" value="Unassembled WGS sequence"/>
</dbReference>
<dbReference type="EMBL" id="JAQQFN010000019">
    <property type="protein sequence ID" value="MFL9886090.1"/>
    <property type="molecule type" value="Genomic_DNA"/>
</dbReference>
<keyword evidence="2" id="KW-1185">Reference proteome</keyword>
<protein>
    <submittedName>
        <fullName evidence="1">Uncharacterized protein</fullName>
    </submittedName>
</protein>
<evidence type="ECO:0000313" key="2">
    <source>
        <dbReference type="Proteomes" id="UP001629249"/>
    </source>
</evidence>
<evidence type="ECO:0000313" key="1">
    <source>
        <dbReference type="EMBL" id="MFL9886090.1"/>
    </source>
</evidence>
<reference evidence="1 2" key="1">
    <citation type="journal article" date="2024" name="Chem. Sci.">
        <title>Discovery of megapolipeptins by genome mining of a Burkholderiales bacteria collection.</title>
        <authorList>
            <person name="Paulo B.S."/>
            <person name="Recchia M.J.J."/>
            <person name="Lee S."/>
            <person name="Fergusson C.H."/>
            <person name="Romanowski S.B."/>
            <person name="Hernandez A."/>
            <person name="Krull N."/>
            <person name="Liu D.Y."/>
            <person name="Cavanagh H."/>
            <person name="Bos A."/>
            <person name="Gray C.A."/>
            <person name="Murphy B.T."/>
            <person name="Linington R.G."/>
            <person name="Eustaquio A.S."/>
        </authorList>
    </citation>
    <scope>NUCLEOTIDE SEQUENCE [LARGE SCALE GENOMIC DNA]</scope>
    <source>
        <strain evidence="1 2">RL16-012-BIC-B</strain>
    </source>
</reference>
<name>A0ABW8ZTC4_9BURK</name>
<accession>A0ABW8ZTC4</accession>
<organism evidence="1 2">
    <name type="scientific">Paraburkholderia agricolaris</name>
    <dbReference type="NCBI Taxonomy" id="2152888"/>
    <lineage>
        <taxon>Bacteria</taxon>
        <taxon>Pseudomonadati</taxon>
        <taxon>Pseudomonadota</taxon>
        <taxon>Betaproteobacteria</taxon>
        <taxon>Burkholderiales</taxon>
        <taxon>Burkholderiaceae</taxon>
        <taxon>Paraburkholderia</taxon>
    </lineage>
</organism>
<proteinExistence type="predicted"/>
<comment type="caution">
    <text evidence="1">The sequence shown here is derived from an EMBL/GenBank/DDBJ whole genome shotgun (WGS) entry which is preliminary data.</text>
</comment>
<sequence>MSSPGGGDKYFKDRCCQLLAEQLWDWRHWRSAVPTVNHSYIGQTRDRERRFYAAHPTCCFRGGGTTVATTDHWLLRRSRAAAAFDEEAFDAVMFKEIELAEARIYIGTLESELRCKGERLCAIDEQLYALSG</sequence>
<gene>
    <name evidence="1" type="ORF">PQR66_23830</name>
</gene>